<evidence type="ECO:0000256" key="5">
    <source>
        <dbReference type="ARBA" id="ARBA00022840"/>
    </source>
</evidence>
<dbReference type="HOGENOM" id="CLU_411614_0_0_1"/>
<accession>U1GNN6</accession>
<feature type="region of interest" description="Disordered" evidence="6">
    <location>
        <begin position="518"/>
        <end position="673"/>
    </location>
</feature>
<dbReference type="GO" id="GO:0004674">
    <property type="term" value="F:protein serine/threonine kinase activity"/>
    <property type="evidence" value="ECO:0007669"/>
    <property type="project" value="UniProtKB-EC"/>
</dbReference>
<feature type="region of interest" description="Disordered" evidence="6">
    <location>
        <begin position="478"/>
        <end position="501"/>
    </location>
</feature>
<dbReference type="PANTHER" id="PTHR43671:SF13">
    <property type="entry name" value="SERINE_THREONINE-PROTEIN KINASE NEK2"/>
    <property type="match status" value="1"/>
</dbReference>
<dbReference type="Proteomes" id="UP000019373">
    <property type="component" value="Unassembled WGS sequence"/>
</dbReference>
<dbReference type="InterPro" id="IPR011009">
    <property type="entry name" value="Kinase-like_dom_sf"/>
</dbReference>
<evidence type="ECO:0000313" key="9">
    <source>
        <dbReference type="Proteomes" id="UP000019373"/>
    </source>
</evidence>
<keyword evidence="5" id="KW-0067">ATP-binding</keyword>
<feature type="domain" description="Protein kinase" evidence="7">
    <location>
        <begin position="59"/>
        <end position="409"/>
    </location>
</feature>
<dbReference type="SMART" id="SM00220">
    <property type="entry name" value="S_TKc"/>
    <property type="match status" value="1"/>
</dbReference>
<feature type="compositionally biased region" description="Basic and acidic residues" evidence="6">
    <location>
        <begin position="564"/>
        <end position="574"/>
    </location>
</feature>
<feature type="compositionally biased region" description="Gly residues" evidence="6">
    <location>
        <begin position="579"/>
        <end position="606"/>
    </location>
</feature>
<reference evidence="9" key="1">
    <citation type="journal article" date="2014" name="BMC Genomics">
        <title>Genome characteristics reveal the impact of lichenization on lichen-forming fungus Endocarpon pusillum Hedwig (Verrucariales, Ascomycota).</title>
        <authorList>
            <person name="Wang Y.-Y."/>
            <person name="Liu B."/>
            <person name="Zhang X.-Y."/>
            <person name="Zhou Q.-M."/>
            <person name="Zhang T."/>
            <person name="Li H."/>
            <person name="Yu Y.-F."/>
            <person name="Zhang X.-L."/>
            <person name="Hao X.-Y."/>
            <person name="Wang M."/>
            <person name="Wang L."/>
            <person name="Wei J.-C."/>
        </authorList>
    </citation>
    <scope>NUCLEOTIDE SEQUENCE [LARGE SCALE GENOMIC DNA]</scope>
    <source>
        <strain evidence="9">Z07020 / HMAS-L-300199</strain>
    </source>
</reference>
<feature type="compositionally biased region" description="Acidic residues" evidence="6">
    <location>
        <begin position="533"/>
        <end position="563"/>
    </location>
</feature>
<keyword evidence="9" id="KW-1185">Reference proteome</keyword>
<dbReference type="PROSITE" id="PS50011">
    <property type="entry name" value="PROTEIN_KINASE_DOM"/>
    <property type="match status" value="1"/>
</dbReference>
<dbReference type="AlphaFoldDB" id="U1GNN6"/>
<evidence type="ECO:0000256" key="3">
    <source>
        <dbReference type="ARBA" id="ARBA00022741"/>
    </source>
</evidence>
<keyword evidence="4" id="KW-0418">Kinase</keyword>
<feature type="compositionally biased region" description="Basic and acidic residues" evidence="6">
    <location>
        <begin position="614"/>
        <end position="639"/>
    </location>
</feature>
<protein>
    <recommendedName>
        <fullName evidence="1">non-specific serine/threonine protein kinase</fullName>
        <ecNumber evidence="1">2.7.11.1</ecNumber>
    </recommendedName>
</protein>
<evidence type="ECO:0000313" key="8">
    <source>
        <dbReference type="EMBL" id="ERF73546.1"/>
    </source>
</evidence>
<evidence type="ECO:0000256" key="6">
    <source>
        <dbReference type="SAM" id="MobiDB-lite"/>
    </source>
</evidence>
<dbReference type="GO" id="GO:0005524">
    <property type="term" value="F:ATP binding"/>
    <property type="evidence" value="ECO:0007669"/>
    <property type="project" value="UniProtKB-KW"/>
</dbReference>
<evidence type="ECO:0000259" key="7">
    <source>
        <dbReference type="PROSITE" id="PS50011"/>
    </source>
</evidence>
<feature type="compositionally biased region" description="Basic residues" evidence="6">
    <location>
        <begin position="281"/>
        <end position="293"/>
    </location>
</feature>
<dbReference type="eggNOG" id="KOG1826">
    <property type="taxonomic scope" value="Eukaryota"/>
</dbReference>
<evidence type="ECO:0000256" key="4">
    <source>
        <dbReference type="ARBA" id="ARBA00022777"/>
    </source>
</evidence>
<dbReference type="EMBL" id="KE720946">
    <property type="protein sequence ID" value="ERF73546.1"/>
    <property type="molecule type" value="Genomic_DNA"/>
</dbReference>
<dbReference type="Pfam" id="PF00069">
    <property type="entry name" value="Pkinase"/>
    <property type="match status" value="1"/>
</dbReference>
<keyword evidence="2" id="KW-0808">Transferase</keyword>
<dbReference type="PANTHER" id="PTHR43671">
    <property type="entry name" value="SERINE/THREONINE-PROTEIN KINASE NEK"/>
    <property type="match status" value="1"/>
</dbReference>
<evidence type="ECO:0000256" key="1">
    <source>
        <dbReference type="ARBA" id="ARBA00012513"/>
    </source>
</evidence>
<proteinExistence type="predicted"/>
<dbReference type="GeneID" id="19243596"/>
<dbReference type="RefSeq" id="XP_007800797.1">
    <property type="nucleotide sequence ID" value="XM_007802606.1"/>
</dbReference>
<dbReference type="SUPFAM" id="SSF56112">
    <property type="entry name" value="Protein kinase-like (PK-like)"/>
    <property type="match status" value="1"/>
</dbReference>
<dbReference type="PROSITE" id="PS00108">
    <property type="entry name" value="PROTEIN_KINASE_ST"/>
    <property type="match status" value="1"/>
</dbReference>
<dbReference type="EC" id="2.7.11.1" evidence="1"/>
<dbReference type="Gene3D" id="1.10.510.10">
    <property type="entry name" value="Transferase(Phosphotransferase) domain 1"/>
    <property type="match status" value="1"/>
</dbReference>
<evidence type="ECO:0000256" key="2">
    <source>
        <dbReference type="ARBA" id="ARBA00022679"/>
    </source>
</evidence>
<dbReference type="OrthoDB" id="310217at2759"/>
<gene>
    <name evidence="8" type="ORF">EPUS_08753</name>
</gene>
<organism evidence="8 9">
    <name type="scientific">Endocarpon pusillum (strain Z07020 / HMAS-L-300199)</name>
    <name type="common">Lichen-forming fungus</name>
    <dbReference type="NCBI Taxonomy" id="1263415"/>
    <lineage>
        <taxon>Eukaryota</taxon>
        <taxon>Fungi</taxon>
        <taxon>Dikarya</taxon>
        <taxon>Ascomycota</taxon>
        <taxon>Pezizomycotina</taxon>
        <taxon>Eurotiomycetes</taxon>
        <taxon>Chaetothyriomycetidae</taxon>
        <taxon>Verrucariales</taxon>
        <taxon>Verrucariaceae</taxon>
        <taxon>Endocarpon</taxon>
    </lineage>
</organism>
<name>U1GNN6_ENDPU</name>
<feature type="region of interest" description="Disordered" evidence="6">
    <location>
        <begin position="267"/>
        <end position="298"/>
    </location>
</feature>
<dbReference type="InterPro" id="IPR000719">
    <property type="entry name" value="Prot_kinase_dom"/>
</dbReference>
<sequence length="699" mass="79729">MNPPITLDLDNFRSREESWRLPVSDALEDPFFYRAAHYWGQDETLFLNSATDLDDDTGWKPVRPLGKGGYGIVGLWQQTDNNGIVLDSLAIKQQRYRDHTLSQAQLTADSGIAYEAGLMYQLNEQECPNIIKLRGFKDHPLERLWRFYLEYAEWGDLRRLETYYRAWNTYLPEEFLWQVFHDLANAALALAAGDFHKIGEASGPETDSYVVHFDLKPENIVLGDPPDPNPVHFSNYPVAKMADFGLARSTNHLDRSNPAYYRGLGTPGYLPPEQEGQTAHWKNRPYGKDRRRQAPPNLNARRRRSWCIQMEMRDPTPGYHFDPTHNTHCIGKIMFELLTLRGSDRTRSEIEALTEKQYWNEFELHGIEEIRTTRQPEYSYELRNLVRSCLKTAPATRPTHGQLWQTTFDELESRVKAVEDPATGLKNGPRVFYMGNEINDMPIGQQDLPSDQDIPFTKKSFYANREIKYQDPELEPLLGGRWDPQLQRHHGEIPSPIRGGRKRRWEPEAYIFMPRREDSQRVAKMVRSAQGFYDEEDDMYDSEGDDRDGDEDDEDDDGDDGDDRGDSGHVDQGERQGPPRGGGKTRGQSRGGSGGRAGIQGMGRGGRTMRGKGRSRETGGEEGDRTSRSGRSGRSDKKGAAVFEDEVEAEEVNGAGEDKEEAEKEEPAVPAAKFNGVQISSSCNKPFPRWKHMRCVEEL</sequence>
<dbReference type="InterPro" id="IPR008271">
    <property type="entry name" value="Ser/Thr_kinase_AS"/>
</dbReference>
<dbReference type="InterPro" id="IPR050660">
    <property type="entry name" value="NEK_Ser/Thr_kinase"/>
</dbReference>
<keyword evidence="3" id="KW-0547">Nucleotide-binding</keyword>